<evidence type="ECO:0000313" key="2">
    <source>
        <dbReference type="EMBL" id="SCV69460.1"/>
    </source>
</evidence>
<feature type="compositionally biased region" description="Low complexity" evidence="1">
    <location>
        <begin position="85"/>
        <end position="100"/>
    </location>
</feature>
<keyword evidence="3" id="KW-1185">Reference proteome</keyword>
<dbReference type="EMBL" id="FMSP01000004">
    <property type="protein sequence ID" value="SCV69460.1"/>
    <property type="molecule type" value="Genomic_DNA"/>
</dbReference>
<sequence>MLSLVVRSTRLAPTSFAADRSKLDTSELIVLRPTSFSRSLSTTSARNGATSPLTELKRESATVSPQDAKKNEAKAEQKKKSGSETSPTKANKAATTTKYGTTDKKTTIGSPEDGQSKKTQ</sequence>
<proteinExistence type="predicted"/>
<protein>
    <submittedName>
        <fullName evidence="2">BQ2448_2480 protein</fullName>
    </submittedName>
</protein>
<evidence type="ECO:0000256" key="1">
    <source>
        <dbReference type="SAM" id="MobiDB-lite"/>
    </source>
</evidence>
<accession>A0A238F6G5</accession>
<feature type="region of interest" description="Disordered" evidence="1">
    <location>
        <begin position="1"/>
        <end position="120"/>
    </location>
</feature>
<dbReference type="OrthoDB" id="10586337at2759"/>
<evidence type="ECO:0000313" key="3">
    <source>
        <dbReference type="Proteomes" id="UP000198372"/>
    </source>
</evidence>
<organism evidence="2 3">
    <name type="scientific">Microbotryum intermedium</name>
    <dbReference type="NCBI Taxonomy" id="269621"/>
    <lineage>
        <taxon>Eukaryota</taxon>
        <taxon>Fungi</taxon>
        <taxon>Dikarya</taxon>
        <taxon>Basidiomycota</taxon>
        <taxon>Pucciniomycotina</taxon>
        <taxon>Microbotryomycetes</taxon>
        <taxon>Microbotryales</taxon>
        <taxon>Microbotryaceae</taxon>
        <taxon>Microbotryum</taxon>
    </lineage>
</organism>
<name>A0A238F6G5_9BASI</name>
<feature type="compositionally biased region" description="Basic and acidic residues" evidence="1">
    <location>
        <begin position="67"/>
        <end position="82"/>
    </location>
</feature>
<reference evidence="3" key="1">
    <citation type="submission" date="2016-09" db="EMBL/GenBank/DDBJ databases">
        <authorList>
            <person name="Jeantristanb JTB J.-T."/>
            <person name="Ricardo R."/>
        </authorList>
    </citation>
    <scope>NUCLEOTIDE SEQUENCE [LARGE SCALE GENOMIC DNA]</scope>
</reference>
<feature type="compositionally biased region" description="Polar residues" evidence="1">
    <location>
        <begin position="34"/>
        <end position="53"/>
    </location>
</feature>
<dbReference type="AlphaFoldDB" id="A0A238F6G5"/>
<dbReference type="Proteomes" id="UP000198372">
    <property type="component" value="Unassembled WGS sequence"/>
</dbReference>
<gene>
    <name evidence="2" type="ORF">BQ2448_2480</name>
</gene>